<accession>A0A9P3L872</accession>
<evidence type="ECO:0000313" key="1">
    <source>
        <dbReference type="EMBL" id="GJE85780.1"/>
    </source>
</evidence>
<dbReference type="InterPro" id="IPR032675">
    <property type="entry name" value="LRR_dom_sf"/>
</dbReference>
<proteinExistence type="predicted"/>
<name>A0A9P3L872_9APHY</name>
<dbReference type="EMBL" id="BPQB01000003">
    <property type="protein sequence ID" value="GJE85780.1"/>
    <property type="molecule type" value="Genomic_DNA"/>
</dbReference>
<evidence type="ECO:0008006" key="3">
    <source>
        <dbReference type="Google" id="ProtNLM"/>
    </source>
</evidence>
<dbReference type="OrthoDB" id="5345779at2759"/>
<dbReference type="Gene3D" id="3.80.10.10">
    <property type="entry name" value="Ribonuclease Inhibitor"/>
    <property type="match status" value="1"/>
</dbReference>
<keyword evidence="2" id="KW-1185">Reference proteome</keyword>
<sequence length="501" mass="56321">MHPELPVELWLTIFQLAADDDAIFAHTTHTQAWQPSSWYKLTQNGVSKWTLRTPIEDIAAMQHRRSRLMKAIVSVCRYWRKIGSEFLYSCMYFEMPSNILRACSILDTDRHLGRFVRRLHIGRFFSRPGLTSEDLEVGLVSIIQHCRKLETFVIDWPVDSNFTAIADALCTYCSRTLRTLHLHVPPNGLRKLILTLDSLPNLSALHLEMSEKTSEESRLGSAGNVILTFPKLQELSLSGDSCDFVEQAVEWEFPSLTSFTFDFGALRNDLPDLLEFLEQHGSRLTYLDVNCMLQIDVASMLAHCPQLTHLSFNGDWRLPLDDAAPSEASALVHAPHAHLTHVGLHQALHAFGVGYAGTYARADPLVVRYIRRSNDLNMGALTRRAFPRLAHVRLLNRTLLRDLEAADGPADSCWERWERWAAQCVREGARLEDCTGNELGQLPAVEDTVDVQPAGLPVYQLNDPIAQVQALTQHIRQLSMSLQEALHAAANVGVTGVGQSF</sequence>
<protein>
    <recommendedName>
        <fullName evidence="3">F-box domain-containing protein</fullName>
    </recommendedName>
</protein>
<gene>
    <name evidence="1" type="ORF">PsYK624_018590</name>
</gene>
<dbReference type="Proteomes" id="UP000703269">
    <property type="component" value="Unassembled WGS sequence"/>
</dbReference>
<organism evidence="1 2">
    <name type="scientific">Phanerochaete sordida</name>
    <dbReference type="NCBI Taxonomy" id="48140"/>
    <lineage>
        <taxon>Eukaryota</taxon>
        <taxon>Fungi</taxon>
        <taxon>Dikarya</taxon>
        <taxon>Basidiomycota</taxon>
        <taxon>Agaricomycotina</taxon>
        <taxon>Agaricomycetes</taxon>
        <taxon>Polyporales</taxon>
        <taxon>Phanerochaetaceae</taxon>
        <taxon>Phanerochaete</taxon>
    </lineage>
</organism>
<dbReference type="SUPFAM" id="SSF52047">
    <property type="entry name" value="RNI-like"/>
    <property type="match status" value="1"/>
</dbReference>
<comment type="caution">
    <text evidence="1">The sequence shown here is derived from an EMBL/GenBank/DDBJ whole genome shotgun (WGS) entry which is preliminary data.</text>
</comment>
<evidence type="ECO:0000313" key="2">
    <source>
        <dbReference type="Proteomes" id="UP000703269"/>
    </source>
</evidence>
<reference evidence="1 2" key="1">
    <citation type="submission" date="2021-08" db="EMBL/GenBank/DDBJ databases">
        <title>Draft Genome Sequence of Phanerochaete sordida strain YK-624.</title>
        <authorList>
            <person name="Mori T."/>
            <person name="Dohra H."/>
            <person name="Suzuki T."/>
            <person name="Kawagishi H."/>
            <person name="Hirai H."/>
        </authorList>
    </citation>
    <scope>NUCLEOTIDE SEQUENCE [LARGE SCALE GENOMIC DNA]</scope>
    <source>
        <strain evidence="1 2">YK-624</strain>
    </source>
</reference>
<dbReference type="AlphaFoldDB" id="A0A9P3L872"/>